<keyword evidence="2" id="KW-1185">Reference proteome</keyword>
<evidence type="ECO:0000313" key="2">
    <source>
        <dbReference type="Proteomes" id="UP000094455"/>
    </source>
</evidence>
<dbReference type="EMBL" id="KV454003">
    <property type="protein sequence ID" value="ODQ46437.1"/>
    <property type="molecule type" value="Genomic_DNA"/>
</dbReference>
<dbReference type="Proteomes" id="UP000094455">
    <property type="component" value="Unassembled WGS sequence"/>
</dbReference>
<dbReference type="RefSeq" id="XP_019017550.1">
    <property type="nucleotide sequence ID" value="XM_019161168.1"/>
</dbReference>
<protein>
    <submittedName>
        <fullName evidence="1">Uncharacterized protein</fullName>
    </submittedName>
</protein>
<gene>
    <name evidence="1" type="ORF">PICMEDRAFT_16327</name>
</gene>
<sequence length="66" mass="7638">MPVMHTSYCLHFLPLPARRYGYFPRAGVYMLFLSNSSSLYITNTPSISTYEQINKYALRETLIVIS</sequence>
<reference evidence="1 2" key="1">
    <citation type="journal article" date="2016" name="Proc. Natl. Acad. Sci. U.S.A.">
        <title>Comparative genomics of biotechnologically important yeasts.</title>
        <authorList>
            <person name="Riley R."/>
            <person name="Haridas S."/>
            <person name="Wolfe K.H."/>
            <person name="Lopes M.R."/>
            <person name="Hittinger C.T."/>
            <person name="Goeker M."/>
            <person name="Salamov A.A."/>
            <person name="Wisecaver J.H."/>
            <person name="Long T.M."/>
            <person name="Calvey C.H."/>
            <person name="Aerts A.L."/>
            <person name="Barry K.W."/>
            <person name="Choi C."/>
            <person name="Clum A."/>
            <person name="Coughlan A.Y."/>
            <person name="Deshpande S."/>
            <person name="Douglass A.P."/>
            <person name="Hanson S.J."/>
            <person name="Klenk H.-P."/>
            <person name="LaButti K.M."/>
            <person name="Lapidus A."/>
            <person name="Lindquist E.A."/>
            <person name="Lipzen A.M."/>
            <person name="Meier-Kolthoff J.P."/>
            <person name="Ohm R.A."/>
            <person name="Otillar R.P."/>
            <person name="Pangilinan J.L."/>
            <person name="Peng Y."/>
            <person name="Rokas A."/>
            <person name="Rosa C.A."/>
            <person name="Scheuner C."/>
            <person name="Sibirny A.A."/>
            <person name="Slot J.C."/>
            <person name="Stielow J.B."/>
            <person name="Sun H."/>
            <person name="Kurtzman C.P."/>
            <person name="Blackwell M."/>
            <person name="Grigoriev I.V."/>
            <person name="Jeffries T.W."/>
        </authorList>
    </citation>
    <scope>NUCLEOTIDE SEQUENCE [LARGE SCALE GENOMIC DNA]</scope>
    <source>
        <strain evidence="1 2">NRRL Y-2026</strain>
    </source>
</reference>
<name>A0A1E3NJX4_9ASCO</name>
<dbReference type="AlphaFoldDB" id="A0A1E3NJX4"/>
<evidence type="ECO:0000313" key="1">
    <source>
        <dbReference type="EMBL" id="ODQ46437.1"/>
    </source>
</evidence>
<dbReference type="GeneID" id="30177855"/>
<organism evidence="1 2">
    <name type="scientific">Pichia membranifaciens NRRL Y-2026</name>
    <dbReference type="NCBI Taxonomy" id="763406"/>
    <lineage>
        <taxon>Eukaryota</taxon>
        <taxon>Fungi</taxon>
        <taxon>Dikarya</taxon>
        <taxon>Ascomycota</taxon>
        <taxon>Saccharomycotina</taxon>
        <taxon>Pichiomycetes</taxon>
        <taxon>Pichiales</taxon>
        <taxon>Pichiaceae</taxon>
        <taxon>Pichia</taxon>
    </lineage>
</organism>
<accession>A0A1E3NJX4</accession>
<proteinExistence type="predicted"/>